<accession>A0A512AJD1</accession>
<dbReference type="EMBL" id="BJYR01000011">
    <property type="protein sequence ID" value="GEN99815.1"/>
    <property type="molecule type" value="Genomic_DNA"/>
</dbReference>
<dbReference type="Gene3D" id="1.10.10.60">
    <property type="entry name" value="Homeodomain-like"/>
    <property type="match status" value="1"/>
</dbReference>
<dbReference type="PANTHER" id="PTHR47506:SF7">
    <property type="entry name" value="TRANSCRIPTIONAL REGULATORY PROTEIN"/>
    <property type="match status" value="1"/>
</dbReference>
<dbReference type="RefSeq" id="WP_147159149.1">
    <property type="nucleotide sequence ID" value="NZ_BJYR01000011.1"/>
</dbReference>
<evidence type="ECO:0000256" key="3">
    <source>
        <dbReference type="ARBA" id="ARBA00023163"/>
    </source>
</evidence>
<evidence type="ECO:0000256" key="4">
    <source>
        <dbReference type="PROSITE-ProRule" id="PRU00335"/>
    </source>
</evidence>
<dbReference type="Pfam" id="PF00440">
    <property type="entry name" value="TetR_N"/>
    <property type="match status" value="1"/>
</dbReference>
<gene>
    <name evidence="6" type="ORF">NSE01_16480</name>
</gene>
<keyword evidence="2 4" id="KW-0238">DNA-binding</keyword>
<dbReference type="InterPro" id="IPR001647">
    <property type="entry name" value="HTH_TetR"/>
</dbReference>
<sequence>MRQSREAKAVTHQAIVAAAARQFRERGIEGTSVGDVMRAANRTHGGFYRHFDSKEDLLVAALGRAFAEMLEVVDRGLSEVPAEQALGSFMRSYTAPERVEDVAGSCPVAALSNDVLRSTEVVQAEFGRGVRAMIRSLAEHLDGPEAEREARAARTFAMAAGAVMIARASDPETAERVLRAVRDEAASLASPPSRTMA</sequence>
<dbReference type="OrthoDB" id="9798857at2"/>
<dbReference type="Proteomes" id="UP000321464">
    <property type="component" value="Unassembled WGS sequence"/>
</dbReference>
<evidence type="ECO:0000313" key="6">
    <source>
        <dbReference type="EMBL" id="GEN99815.1"/>
    </source>
</evidence>
<dbReference type="SUPFAM" id="SSF46689">
    <property type="entry name" value="Homeodomain-like"/>
    <property type="match status" value="1"/>
</dbReference>
<dbReference type="AlphaFoldDB" id="A0A512AJD1"/>
<feature type="DNA-binding region" description="H-T-H motif" evidence="4">
    <location>
        <begin position="32"/>
        <end position="51"/>
    </location>
</feature>
<keyword evidence="7" id="KW-1185">Reference proteome</keyword>
<dbReference type="InterPro" id="IPR009057">
    <property type="entry name" value="Homeodomain-like_sf"/>
</dbReference>
<comment type="caution">
    <text evidence="6">The sequence shown here is derived from an EMBL/GenBank/DDBJ whole genome shotgun (WGS) entry which is preliminary data.</text>
</comment>
<reference evidence="6 7" key="1">
    <citation type="submission" date="2019-07" db="EMBL/GenBank/DDBJ databases">
        <title>Whole genome shotgun sequence of Novosphingobium sediminis NBRC 106119.</title>
        <authorList>
            <person name="Hosoyama A."/>
            <person name="Uohara A."/>
            <person name="Ohji S."/>
            <person name="Ichikawa N."/>
        </authorList>
    </citation>
    <scope>NUCLEOTIDE SEQUENCE [LARGE SCALE GENOMIC DNA]</scope>
    <source>
        <strain evidence="6 7">NBRC 106119</strain>
    </source>
</reference>
<dbReference type="SUPFAM" id="SSF48498">
    <property type="entry name" value="Tetracyclin repressor-like, C-terminal domain"/>
    <property type="match status" value="1"/>
</dbReference>
<dbReference type="PROSITE" id="PS50977">
    <property type="entry name" value="HTH_TETR_2"/>
    <property type="match status" value="1"/>
</dbReference>
<evidence type="ECO:0000256" key="1">
    <source>
        <dbReference type="ARBA" id="ARBA00023015"/>
    </source>
</evidence>
<dbReference type="GO" id="GO:0003677">
    <property type="term" value="F:DNA binding"/>
    <property type="evidence" value="ECO:0007669"/>
    <property type="project" value="UniProtKB-UniRule"/>
</dbReference>
<dbReference type="InterPro" id="IPR036271">
    <property type="entry name" value="Tet_transcr_reg_TetR-rel_C_sf"/>
</dbReference>
<dbReference type="PRINTS" id="PR00455">
    <property type="entry name" value="HTHTETR"/>
</dbReference>
<protein>
    <submittedName>
        <fullName evidence="6">TetR family transcriptional regulator</fullName>
    </submittedName>
</protein>
<dbReference type="PANTHER" id="PTHR47506">
    <property type="entry name" value="TRANSCRIPTIONAL REGULATORY PROTEIN"/>
    <property type="match status" value="1"/>
</dbReference>
<evidence type="ECO:0000259" key="5">
    <source>
        <dbReference type="PROSITE" id="PS50977"/>
    </source>
</evidence>
<name>A0A512AJD1_9SPHN</name>
<organism evidence="6 7">
    <name type="scientific">Novosphingobium sediminis</name>
    <dbReference type="NCBI Taxonomy" id="707214"/>
    <lineage>
        <taxon>Bacteria</taxon>
        <taxon>Pseudomonadati</taxon>
        <taxon>Pseudomonadota</taxon>
        <taxon>Alphaproteobacteria</taxon>
        <taxon>Sphingomonadales</taxon>
        <taxon>Sphingomonadaceae</taxon>
        <taxon>Novosphingobium</taxon>
    </lineage>
</organism>
<evidence type="ECO:0000256" key="2">
    <source>
        <dbReference type="ARBA" id="ARBA00023125"/>
    </source>
</evidence>
<feature type="domain" description="HTH tetR-type" evidence="5">
    <location>
        <begin position="9"/>
        <end position="69"/>
    </location>
</feature>
<evidence type="ECO:0000313" key="7">
    <source>
        <dbReference type="Proteomes" id="UP000321464"/>
    </source>
</evidence>
<proteinExistence type="predicted"/>
<keyword evidence="1" id="KW-0805">Transcription regulation</keyword>
<keyword evidence="3" id="KW-0804">Transcription</keyword>
<dbReference type="Gene3D" id="1.10.357.10">
    <property type="entry name" value="Tetracycline Repressor, domain 2"/>
    <property type="match status" value="1"/>
</dbReference>